<comment type="subcellular location">
    <subcellularLocation>
        <location evidence="1">Membrane</location>
        <topology evidence="1">Multi-pass membrane protein</topology>
    </subcellularLocation>
</comment>
<dbReference type="NCBIfam" id="TIGR03025">
    <property type="entry name" value="EPS_sugtrans"/>
    <property type="match status" value="1"/>
</dbReference>
<keyword evidence="4 7" id="KW-0812">Transmembrane</keyword>
<feature type="transmembrane region" description="Helical" evidence="7">
    <location>
        <begin position="46"/>
        <end position="64"/>
    </location>
</feature>
<accession>A0A1I7LC65</accession>
<name>A0A1I7LC65_9BACL</name>
<evidence type="ECO:0000256" key="1">
    <source>
        <dbReference type="ARBA" id="ARBA00004141"/>
    </source>
</evidence>
<keyword evidence="6 7" id="KW-0472">Membrane</keyword>
<dbReference type="GO" id="GO:0016020">
    <property type="term" value="C:membrane"/>
    <property type="evidence" value="ECO:0007669"/>
    <property type="project" value="UniProtKB-SubCell"/>
</dbReference>
<dbReference type="InterPro" id="IPR003362">
    <property type="entry name" value="Bact_transf"/>
</dbReference>
<feature type="transmembrane region" description="Helical" evidence="7">
    <location>
        <begin position="276"/>
        <end position="297"/>
    </location>
</feature>
<feature type="transmembrane region" description="Helical" evidence="7">
    <location>
        <begin position="106"/>
        <end position="124"/>
    </location>
</feature>
<gene>
    <name evidence="9" type="ORF">SAMN05421543_1358</name>
</gene>
<comment type="similarity">
    <text evidence="2">Belongs to the bacterial sugar transferase family.</text>
</comment>
<feature type="transmembrane region" description="Helical" evidence="7">
    <location>
        <begin position="76"/>
        <end position="100"/>
    </location>
</feature>
<dbReference type="RefSeq" id="WP_074956511.1">
    <property type="nucleotide sequence ID" value="NZ_FPBV01000035.1"/>
</dbReference>
<dbReference type="InterPro" id="IPR017475">
    <property type="entry name" value="EPS_sugar_tfrase"/>
</dbReference>
<evidence type="ECO:0000256" key="4">
    <source>
        <dbReference type="ARBA" id="ARBA00022692"/>
    </source>
</evidence>
<organism evidence="9 10">
    <name type="scientific">Alicyclobacillus macrosporangiidus</name>
    <dbReference type="NCBI Taxonomy" id="392015"/>
    <lineage>
        <taxon>Bacteria</taxon>
        <taxon>Bacillati</taxon>
        <taxon>Bacillota</taxon>
        <taxon>Bacilli</taxon>
        <taxon>Bacillales</taxon>
        <taxon>Alicyclobacillaceae</taxon>
        <taxon>Alicyclobacillus</taxon>
    </lineage>
</organism>
<feature type="domain" description="Bacterial sugar transferase" evidence="8">
    <location>
        <begin position="271"/>
        <end position="458"/>
    </location>
</feature>
<feature type="transmembrane region" description="Helical" evidence="7">
    <location>
        <begin position="12"/>
        <end position="34"/>
    </location>
</feature>
<dbReference type="Pfam" id="PF02397">
    <property type="entry name" value="Bac_transf"/>
    <property type="match status" value="1"/>
</dbReference>
<dbReference type="OrthoDB" id="9808602at2"/>
<protein>
    <submittedName>
        <fullName evidence="9">Undecaprenyl-phosphate galactose phosphotransferase, WbaP/exopolysaccharide biosynthesis polyprenyl glycosylphosphotransferase</fullName>
    </submittedName>
</protein>
<proteinExistence type="inferred from homology"/>
<dbReference type="Gene3D" id="3.40.50.720">
    <property type="entry name" value="NAD(P)-binding Rossmann-like Domain"/>
    <property type="match status" value="1"/>
</dbReference>
<evidence type="ECO:0000256" key="3">
    <source>
        <dbReference type="ARBA" id="ARBA00022679"/>
    </source>
</evidence>
<dbReference type="STRING" id="392015.SAMN05421543_1358"/>
<sequence length="464" mass="52303">MGDLSAGSRRIGFLLDVLIILIGFRVTYAILQLILGHPIFRFNGAIYFGTYLLITIAWGASLLFAGEYPTRRSYSFLYEVLVTLRVGALGVLFFTTLAFLLKLNGFSRLFLGSYFVITAVLMTIERWGIRACLGVLRAKGRDQRTRLVVGGGPRARRYIQQVDRHPERGLRVIGYLSDRDASLPAPRLGGLADLRQTLTTHPVDAVVVTLPVTHAETENILAECELHGVPVELLLDSFSSRINASELVSTMGIPRLLISTLPHTAGALAWKRVTDLVVSGCLLLLLSPLMAAIALAIKLDDGGPVLYAQERVGLHGRRFRMHKFRSMVVDADRMKDQLRHLNEMSGPVFKIRDDPRVTRVGRFLRRTSLDELPQLWDVFVGNMSLVGPRPPLPNEVDMYDIKHRRRLSVKPGITCLWQISGRNNIDFDQWMELDLQYIDNWSYLEDWKILFKTIPAVLRREGAS</sequence>
<dbReference type="PANTHER" id="PTHR30576">
    <property type="entry name" value="COLANIC BIOSYNTHESIS UDP-GLUCOSE LIPID CARRIER TRANSFERASE"/>
    <property type="match status" value="1"/>
</dbReference>
<evidence type="ECO:0000256" key="6">
    <source>
        <dbReference type="ARBA" id="ARBA00023136"/>
    </source>
</evidence>
<dbReference type="GO" id="GO:0016780">
    <property type="term" value="F:phosphotransferase activity, for other substituted phosphate groups"/>
    <property type="evidence" value="ECO:0007669"/>
    <property type="project" value="TreeGrafter"/>
</dbReference>
<dbReference type="EMBL" id="FPBV01000035">
    <property type="protein sequence ID" value="SFV07303.1"/>
    <property type="molecule type" value="Genomic_DNA"/>
</dbReference>
<evidence type="ECO:0000313" key="9">
    <source>
        <dbReference type="EMBL" id="SFV07303.1"/>
    </source>
</evidence>
<dbReference type="Pfam" id="PF13727">
    <property type="entry name" value="CoA_binding_3"/>
    <property type="match status" value="1"/>
</dbReference>
<evidence type="ECO:0000256" key="5">
    <source>
        <dbReference type="ARBA" id="ARBA00022989"/>
    </source>
</evidence>
<evidence type="ECO:0000256" key="2">
    <source>
        <dbReference type="ARBA" id="ARBA00006464"/>
    </source>
</evidence>
<keyword evidence="3 9" id="KW-0808">Transferase</keyword>
<evidence type="ECO:0000259" key="8">
    <source>
        <dbReference type="Pfam" id="PF02397"/>
    </source>
</evidence>
<dbReference type="AlphaFoldDB" id="A0A1I7LC65"/>
<dbReference type="PANTHER" id="PTHR30576:SF10">
    <property type="entry name" value="SLL5057 PROTEIN"/>
    <property type="match status" value="1"/>
</dbReference>
<evidence type="ECO:0000256" key="7">
    <source>
        <dbReference type="SAM" id="Phobius"/>
    </source>
</evidence>
<reference evidence="10" key="1">
    <citation type="submission" date="2016-10" db="EMBL/GenBank/DDBJ databases">
        <authorList>
            <person name="Varghese N."/>
        </authorList>
    </citation>
    <scope>NUCLEOTIDE SEQUENCE [LARGE SCALE GENOMIC DNA]</scope>
    <source>
        <strain evidence="10">DSM 17980</strain>
    </source>
</reference>
<evidence type="ECO:0000313" key="10">
    <source>
        <dbReference type="Proteomes" id="UP000183508"/>
    </source>
</evidence>
<keyword evidence="10" id="KW-1185">Reference proteome</keyword>
<keyword evidence="5 7" id="KW-1133">Transmembrane helix</keyword>
<dbReference type="Proteomes" id="UP000183508">
    <property type="component" value="Unassembled WGS sequence"/>
</dbReference>